<evidence type="ECO:0000313" key="3">
    <source>
        <dbReference type="Proteomes" id="UP000516437"/>
    </source>
</evidence>
<dbReference type="GO" id="GO:0008234">
    <property type="term" value="F:cysteine-type peptidase activity"/>
    <property type="evidence" value="ECO:0007669"/>
    <property type="project" value="InterPro"/>
</dbReference>
<comment type="caution">
    <text evidence="2">The sequence shown here is derived from an EMBL/GenBank/DDBJ whole genome shotgun (WGS) entry which is preliminary data.</text>
</comment>
<gene>
    <name evidence="2" type="ORF">CJ030_MR3G015761</name>
</gene>
<feature type="domain" description="Peptidase C1A papain C-terminal" evidence="1">
    <location>
        <begin position="5"/>
        <end position="73"/>
    </location>
</feature>
<dbReference type="InterPro" id="IPR000668">
    <property type="entry name" value="Peptidase_C1A_C"/>
</dbReference>
<dbReference type="GO" id="GO:0006508">
    <property type="term" value="P:proteolysis"/>
    <property type="evidence" value="ECO:0007669"/>
    <property type="project" value="InterPro"/>
</dbReference>
<accession>A0A6A1W9X8</accession>
<dbReference type="EMBL" id="RXIC02000021">
    <property type="protein sequence ID" value="KAB1220508.1"/>
    <property type="molecule type" value="Genomic_DNA"/>
</dbReference>
<name>A0A6A1W9X8_9ROSI</name>
<dbReference type="Gene3D" id="3.90.70.10">
    <property type="entry name" value="Cysteine proteinases"/>
    <property type="match status" value="1"/>
</dbReference>
<dbReference type="Proteomes" id="UP000516437">
    <property type="component" value="Chromosome 3"/>
</dbReference>
<reference evidence="2 3" key="1">
    <citation type="journal article" date="2019" name="Plant Biotechnol. J.">
        <title>The red bayberry genome and genetic basis of sex determination.</title>
        <authorList>
            <person name="Jia H.M."/>
            <person name="Jia H.J."/>
            <person name="Cai Q.L."/>
            <person name="Wang Y."/>
            <person name="Zhao H.B."/>
            <person name="Yang W.F."/>
            <person name="Wang G.Y."/>
            <person name="Li Y.H."/>
            <person name="Zhan D.L."/>
            <person name="Shen Y.T."/>
            <person name="Niu Q.F."/>
            <person name="Chang L."/>
            <person name="Qiu J."/>
            <person name="Zhao L."/>
            <person name="Xie H.B."/>
            <person name="Fu W.Y."/>
            <person name="Jin J."/>
            <person name="Li X.W."/>
            <person name="Jiao Y."/>
            <person name="Zhou C.C."/>
            <person name="Tu T."/>
            <person name="Chai C.Y."/>
            <person name="Gao J.L."/>
            <person name="Fan L.J."/>
            <person name="van de Weg E."/>
            <person name="Wang J.Y."/>
            <person name="Gao Z.S."/>
        </authorList>
    </citation>
    <scope>NUCLEOTIDE SEQUENCE [LARGE SCALE GENOMIC DNA]</scope>
    <source>
        <tissue evidence="2">Leaves</tissue>
    </source>
</reference>
<organism evidence="2 3">
    <name type="scientific">Morella rubra</name>
    <name type="common">Chinese bayberry</name>
    <dbReference type="NCBI Taxonomy" id="262757"/>
    <lineage>
        <taxon>Eukaryota</taxon>
        <taxon>Viridiplantae</taxon>
        <taxon>Streptophyta</taxon>
        <taxon>Embryophyta</taxon>
        <taxon>Tracheophyta</taxon>
        <taxon>Spermatophyta</taxon>
        <taxon>Magnoliopsida</taxon>
        <taxon>eudicotyledons</taxon>
        <taxon>Gunneridae</taxon>
        <taxon>Pentapetalae</taxon>
        <taxon>rosids</taxon>
        <taxon>fabids</taxon>
        <taxon>Fagales</taxon>
        <taxon>Myricaceae</taxon>
        <taxon>Morella</taxon>
    </lineage>
</organism>
<dbReference type="Pfam" id="PF00112">
    <property type="entry name" value="Peptidase_C1"/>
    <property type="match status" value="1"/>
</dbReference>
<evidence type="ECO:0000313" key="2">
    <source>
        <dbReference type="EMBL" id="KAB1220508.1"/>
    </source>
</evidence>
<evidence type="ECO:0000259" key="1">
    <source>
        <dbReference type="Pfam" id="PF00112"/>
    </source>
</evidence>
<sequence>MELEENKNIIFKYKKGCKPKTEEEFQNAIHIASIIKVDSNNKAELLKVVMKQPIATALTVYKEFKYYKRVYMKDLKTLPQRH</sequence>
<protein>
    <recommendedName>
        <fullName evidence="1">Peptidase C1A papain C-terminal domain-containing protein</fullName>
    </recommendedName>
</protein>
<proteinExistence type="predicted"/>
<keyword evidence="3" id="KW-1185">Reference proteome</keyword>
<dbReference type="AlphaFoldDB" id="A0A6A1W9X8"/>